<dbReference type="AlphaFoldDB" id="A0AB34VD52"/>
<dbReference type="InterPro" id="IPR032568">
    <property type="entry name" value="DUF4926"/>
</dbReference>
<proteinExistence type="predicted"/>
<dbReference type="Pfam" id="PF16277">
    <property type="entry name" value="DUF4926"/>
    <property type="match status" value="1"/>
</dbReference>
<comment type="caution">
    <text evidence="1">The sequence shown here is derived from an EMBL/GenBank/DDBJ whole genome shotgun (WGS) entry which is preliminary data.</text>
</comment>
<dbReference type="EMBL" id="LDSI01000027">
    <property type="protein sequence ID" value="KTS94671.1"/>
    <property type="molecule type" value="Genomic_DNA"/>
</dbReference>
<reference evidence="1 2" key="1">
    <citation type="journal article" date="2016" name="Front. Microbiol.">
        <title>Genomic Resource of Rice Seed Associated Bacteria.</title>
        <authorList>
            <person name="Midha S."/>
            <person name="Bansal K."/>
            <person name="Sharma S."/>
            <person name="Kumar N."/>
            <person name="Patil P.P."/>
            <person name="Chaudhry V."/>
            <person name="Patil P.B."/>
        </authorList>
    </citation>
    <scope>NUCLEOTIDE SEQUENCE [LARGE SCALE GENOMIC DNA]</scope>
    <source>
        <strain evidence="1 2">RSA13</strain>
    </source>
</reference>
<protein>
    <recommendedName>
        <fullName evidence="3">DUF4926 domain-containing protein</fullName>
    </recommendedName>
</protein>
<dbReference type="Proteomes" id="UP000072520">
    <property type="component" value="Unassembled WGS sequence"/>
</dbReference>
<evidence type="ECO:0000313" key="1">
    <source>
        <dbReference type="EMBL" id="KTS94671.1"/>
    </source>
</evidence>
<evidence type="ECO:0008006" key="3">
    <source>
        <dbReference type="Google" id="ProtNLM"/>
    </source>
</evidence>
<organism evidence="1 2">
    <name type="scientific">Pantoea stewartii</name>
    <dbReference type="NCBI Taxonomy" id="66269"/>
    <lineage>
        <taxon>Bacteria</taxon>
        <taxon>Pseudomonadati</taxon>
        <taxon>Pseudomonadota</taxon>
        <taxon>Gammaproteobacteria</taxon>
        <taxon>Enterobacterales</taxon>
        <taxon>Erwiniaceae</taxon>
        <taxon>Pantoea</taxon>
    </lineage>
</organism>
<name>A0AB34VD52_9GAMM</name>
<sequence>MRSQVSFTLFDVVTLKVDIPEEKLLRGMQGVVIDIYETPEKAYEVEFCDDEGKTISQLALLPDQVG</sequence>
<gene>
    <name evidence="1" type="ORF">RSA13_18500</name>
</gene>
<evidence type="ECO:0000313" key="2">
    <source>
        <dbReference type="Proteomes" id="UP000072520"/>
    </source>
</evidence>
<accession>A0AB34VD52</accession>